<feature type="compositionally biased region" description="Basic and acidic residues" evidence="1">
    <location>
        <begin position="203"/>
        <end position="214"/>
    </location>
</feature>
<dbReference type="AlphaFoldDB" id="A0A4R8FRH7"/>
<dbReference type="Proteomes" id="UP000295484">
    <property type="component" value="Unassembled WGS sequence"/>
</dbReference>
<sequence>STRSQRHHPARRHGDHPGPEKRPAMDRGLPCAARLCSRTDGGYRLAPQRNPARHALPCQRVPDAADRIPRPKSRRGKDARAGSLGPVALNRLGPKSFGERIAARDPDRQAAEIHIRVIRHCRSDQWRDMARSSAVSTLRHRRKRPRGLNLKGKGERESHASGRLSATMPSHSGRGRPIGEAASALMPRSGPWPQRQQARPRRWRESPRACRRSGDSGPIVRRGGR</sequence>
<protein>
    <submittedName>
        <fullName evidence="2">Uncharacterized protein</fullName>
    </submittedName>
</protein>
<evidence type="ECO:0000313" key="2">
    <source>
        <dbReference type="EMBL" id="TDX29180.1"/>
    </source>
</evidence>
<organism evidence="2 3">
    <name type="scientific">Rhodovulum visakhapatnamense</name>
    <dbReference type="NCBI Taxonomy" id="364297"/>
    <lineage>
        <taxon>Bacteria</taxon>
        <taxon>Pseudomonadati</taxon>
        <taxon>Pseudomonadota</taxon>
        <taxon>Alphaproteobacteria</taxon>
        <taxon>Rhodobacterales</taxon>
        <taxon>Paracoccaceae</taxon>
        <taxon>Rhodovulum</taxon>
    </lineage>
</organism>
<evidence type="ECO:0000256" key="1">
    <source>
        <dbReference type="SAM" id="MobiDB-lite"/>
    </source>
</evidence>
<feature type="region of interest" description="Disordered" evidence="1">
    <location>
        <begin position="41"/>
        <end position="91"/>
    </location>
</feature>
<feature type="compositionally biased region" description="Basic and acidic residues" evidence="1">
    <location>
        <begin position="15"/>
        <end position="25"/>
    </location>
</feature>
<evidence type="ECO:0000313" key="3">
    <source>
        <dbReference type="Proteomes" id="UP000295484"/>
    </source>
</evidence>
<name>A0A4R8FRH7_9RHOB</name>
<feature type="region of interest" description="Disordered" evidence="1">
    <location>
        <begin position="1"/>
        <end position="27"/>
    </location>
</feature>
<proteinExistence type="predicted"/>
<gene>
    <name evidence="2" type="ORF">EV657_1091</name>
</gene>
<feature type="compositionally biased region" description="Basic residues" evidence="1">
    <location>
        <begin position="1"/>
        <end position="14"/>
    </location>
</feature>
<accession>A0A4R8FRH7</accession>
<dbReference type="EMBL" id="SOEB01000009">
    <property type="protein sequence ID" value="TDX29180.1"/>
    <property type="molecule type" value="Genomic_DNA"/>
</dbReference>
<reference evidence="2 3" key="1">
    <citation type="submission" date="2019-03" db="EMBL/GenBank/DDBJ databases">
        <title>Genomic Encyclopedia of Type Strains, Phase IV (KMG-IV): sequencing the most valuable type-strain genomes for metagenomic binning, comparative biology and taxonomic classification.</title>
        <authorList>
            <person name="Goeker M."/>
        </authorList>
    </citation>
    <scope>NUCLEOTIDE SEQUENCE [LARGE SCALE GENOMIC DNA]</scope>
    <source>
        <strain evidence="2 3">JA181</strain>
    </source>
</reference>
<feature type="non-terminal residue" evidence="2">
    <location>
        <position position="1"/>
    </location>
</feature>
<feature type="region of interest" description="Disordered" evidence="1">
    <location>
        <begin position="126"/>
        <end position="225"/>
    </location>
</feature>
<comment type="caution">
    <text evidence="2">The sequence shown here is derived from an EMBL/GenBank/DDBJ whole genome shotgun (WGS) entry which is preliminary data.</text>
</comment>